<keyword evidence="2" id="KW-1003">Cell membrane</keyword>
<keyword evidence="4 7" id="KW-1133">Transmembrane helix</keyword>
<feature type="transmembrane region" description="Helical" evidence="7">
    <location>
        <begin position="198"/>
        <end position="219"/>
    </location>
</feature>
<dbReference type="PANTHER" id="PTHR34187">
    <property type="entry name" value="FGR18P"/>
    <property type="match status" value="1"/>
</dbReference>
<reference evidence="9 10" key="1">
    <citation type="journal article" date="2019" name="Nat. Ecol. Evol.">
        <title>Megaphylogeny resolves global patterns of mushroom evolution.</title>
        <authorList>
            <person name="Varga T."/>
            <person name="Krizsan K."/>
            <person name="Foldi C."/>
            <person name="Dima B."/>
            <person name="Sanchez-Garcia M."/>
            <person name="Sanchez-Ramirez S."/>
            <person name="Szollosi G.J."/>
            <person name="Szarkandi J.G."/>
            <person name="Papp V."/>
            <person name="Albert L."/>
            <person name="Andreopoulos W."/>
            <person name="Angelini C."/>
            <person name="Antonin V."/>
            <person name="Barry K.W."/>
            <person name="Bougher N.L."/>
            <person name="Buchanan P."/>
            <person name="Buyck B."/>
            <person name="Bense V."/>
            <person name="Catcheside P."/>
            <person name="Chovatia M."/>
            <person name="Cooper J."/>
            <person name="Damon W."/>
            <person name="Desjardin D."/>
            <person name="Finy P."/>
            <person name="Geml J."/>
            <person name="Haridas S."/>
            <person name="Hughes K."/>
            <person name="Justo A."/>
            <person name="Karasinski D."/>
            <person name="Kautmanova I."/>
            <person name="Kiss B."/>
            <person name="Kocsube S."/>
            <person name="Kotiranta H."/>
            <person name="LaButti K.M."/>
            <person name="Lechner B.E."/>
            <person name="Liimatainen K."/>
            <person name="Lipzen A."/>
            <person name="Lukacs Z."/>
            <person name="Mihaltcheva S."/>
            <person name="Morgado L.N."/>
            <person name="Niskanen T."/>
            <person name="Noordeloos M.E."/>
            <person name="Ohm R.A."/>
            <person name="Ortiz-Santana B."/>
            <person name="Ovrebo C."/>
            <person name="Racz N."/>
            <person name="Riley R."/>
            <person name="Savchenko A."/>
            <person name="Shiryaev A."/>
            <person name="Soop K."/>
            <person name="Spirin V."/>
            <person name="Szebenyi C."/>
            <person name="Tomsovsky M."/>
            <person name="Tulloss R.E."/>
            <person name="Uehling J."/>
            <person name="Grigoriev I.V."/>
            <person name="Vagvolgyi C."/>
            <person name="Papp T."/>
            <person name="Martin F.M."/>
            <person name="Miettinen O."/>
            <person name="Hibbett D.S."/>
            <person name="Nagy L.G."/>
        </authorList>
    </citation>
    <scope>NUCLEOTIDE SEQUENCE [LARGE SCALE GENOMIC DNA]</scope>
    <source>
        <strain evidence="9 10">CBS 166.37</strain>
    </source>
</reference>
<protein>
    <recommendedName>
        <fullName evidence="8">DUF202 domain-containing protein</fullName>
    </recommendedName>
</protein>
<evidence type="ECO:0000256" key="1">
    <source>
        <dbReference type="ARBA" id="ARBA00004651"/>
    </source>
</evidence>
<accession>A0A5C3MF30</accession>
<feature type="region of interest" description="Disordered" evidence="6">
    <location>
        <begin position="1"/>
        <end position="121"/>
    </location>
</feature>
<evidence type="ECO:0000256" key="5">
    <source>
        <dbReference type="ARBA" id="ARBA00023136"/>
    </source>
</evidence>
<keyword evidence="5 7" id="KW-0472">Membrane</keyword>
<sequence length="264" mass="28690">MSSPITTIHPRPPRRQSTLASFFFPLGGSSPTDPRLTMHQDEDPRSPPPTPMPPTSPASDTGDKENLRASPSEIIPTVRSRSLPPSPLSPTYSPTQTTTDNPPTEKKNTSKRSSRTIKKEESTLWPLSERLRPVLILENSGSTARDHLASERTFLAYVRTSLALASMGVALVQLFTIADLTSTGAPSITNASTNLRKFARPLGATTVLIGIIVLVIGFFRYFTVQTALIRGVFPTARSCIVFITFVLSIITTIVFGVLLSGRTK</sequence>
<dbReference type="Pfam" id="PF02656">
    <property type="entry name" value="DUF202"/>
    <property type="match status" value="1"/>
</dbReference>
<gene>
    <name evidence="9" type="ORF">BDQ12DRAFT_675863</name>
</gene>
<keyword evidence="10" id="KW-1185">Reference proteome</keyword>
<evidence type="ECO:0000259" key="8">
    <source>
        <dbReference type="Pfam" id="PF02656"/>
    </source>
</evidence>
<evidence type="ECO:0000313" key="9">
    <source>
        <dbReference type="EMBL" id="TFK43962.1"/>
    </source>
</evidence>
<evidence type="ECO:0000256" key="7">
    <source>
        <dbReference type="SAM" id="Phobius"/>
    </source>
</evidence>
<feature type="transmembrane region" description="Helical" evidence="7">
    <location>
        <begin position="239"/>
        <end position="259"/>
    </location>
</feature>
<evidence type="ECO:0000256" key="6">
    <source>
        <dbReference type="SAM" id="MobiDB-lite"/>
    </source>
</evidence>
<dbReference type="OrthoDB" id="199599at2759"/>
<proteinExistence type="predicted"/>
<dbReference type="Proteomes" id="UP000308652">
    <property type="component" value="Unassembled WGS sequence"/>
</dbReference>
<comment type="subcellular location">
    <subcellularLocation>
        <location evidence="1">Cell membrane</location>
        <topology evidence="1">Multi-pass membrane protein</topology>
    </subcellularLocation>
</comment>
<feature type="transmembrane region" description="Helical" evidence="7">
    <location>
        <begin position="154"/>
        <end position="178"/>
    </location>
</feature>
<keyword evidence="3 7" id="KW-0812">Transmembrane</keyword>
<feature type="compositionally biased region" description="Basic and acidic residues" evidence="6">
    <location>
        <begin position="36"/>
        <end position="45"/>
    </location>
</feature>
<dbReference type="GO" id="GO:0005886">
    <property type="term" value="C:plasma membrane"/>
    <property type="evidence" value="ECO:0007669"/>
    <property type="project" value="UniProtKB-SubCell"/>
</dbReference>
<organism evidence="9 10">
    <name type="scientific">Crucibulum laeve</name>
    <dbReference type="NCBI Taxonomy" id="68775"/>
    <lineage>
        <taxon>Eukaryota</taxon>
        <taxon>Fungi</taxon>
        <taxon>Dikarya</taxon>
        <taxon>Basidiomycota</taxon>
        <taxon>Agaricomycotina</taxon>
        <taxon>Agaricomycetes</taxon>
        <taxon>Agaricomycetidae</taxon>
        <taxon>Agaricales</taxon>
        <taxon>Agaricineae</taxon>
        <taxon>Nidulariaceae</taxon>
        <taxon>Crucibulum</taxon>
    </lineage>
</organism>
<name>A0A5C3MF30_9AGAR</name>
<dbReference type="AlphaFoldDB" id="A0A5C3MF30"/>
<feature type="domain" description="DUF202" evidence="8">
    <location>
        <begin position="145"/>
        <end position="226"/>
    </location>
</feature>
<evidence type="ECO:0000256" key="2">
    <source>
        <dbReference type="ARBA" id="ARBA00022475"/>
    </source>
</evidence>
<dbReference type="InterPro" id="IPR003807">
    <property type="entry name" value="DUF202"/>
</dbReference>
<evidence type="ECO:0000313" key="10">
    <source>
        <dbReference type="Proteomes" id="UP000308652"/>
    </source>
</evidence>
<dbReference type="EMBL" id="ML213591">
    <property type="protein sequence ID" value="TFK43962.1"/>
    <property type="molecule type" value="Genomic_DNA"/>
</dbReference>
<evidence type="ECO:0000256" key="3">
    <source>
        <dbReference type="ARBA" id="ARBA00022692"/>
    </source>
</evidence>
<feature type="compositionally biased region" description="Pro residues" evidence="6">
    <location>
        <begin position="46"/>
        <end position="56"/>
    </location>
</feature>
<dbReference type="PANTHER" id="PTHR34187:SF2">
    <property type="entry name" value="DUF202 DOMAIN-CONTAINING PROTEIN"/>
    <property type="match status" value="1"/>
</dbReference>
<dbReference type="InterPro" id="IPR052053">
    <property type="entry name" value="IM_YidH-like"/>
</dbReference>
<evidence type="ECO:0000256" key="4">
    <source>
        <dbReference type="ARBA" id="ARBA00022989"/>
    </source>
</evidence>
<feature type="compositionally biased region" description="Low complexity" evidence="6">
    <location>
        <begin position="76"/>
        <end position="99"/>
    </location>
</feature>